<gene>
    <name evidence="1" type="ORF">D5077_06825</name>
</gene>
<keyword evidence="2" id="KW-1185">Reference proteome</keyword>
<sequence>MKSLMTDVVVVPDSDIAPSVMFDVPPQGGARIGEHEHRELSRLQAEVKKRLTLPIAAAILPHRIGRNNSISVHLSDPLENTLDILVTVTGNISWPDEQDYQHGIRWYISVPDTVDALWLLSRLEATCNCNVLFGSLKEHYEK</sequence>
<evidence type="ECO:0000313" key="1">
    <source>
        <dbReference type="EMBL" id="RJL75286.1"/>
    </source>
</evidence>
<accession>A0ABX9NQ06</accession>
<comment type="caution">
    <text evidence="1">The sequence shown here is derived from an EMBL/GenBank/DDBJ whole genome shotgun (WGS) entry which is preliminary data.</text>
</comment>
<organism evidence="1 2">
    <name type="scientific">Dickeya dianthicola</name>
    <dbReference type="NCBI Taxonomy" id="204039"/>
    <lineage>
        <taxon>Bacteria</taxon>
        <taxon>Pseudomonadati</taxon>
        <taxon>Pseudomonadota</taxon>
        <taxon>Gammaproteobacteria</taxon>
        <taxon>Enterobacterales</taxon>
        <taxon>Pectobacteriaceae</taxon>
        <taxon>Dickeya</taxon>
    </lineage>
</organism>
<name>A0ABX9NQ06_9GAMM</name>
<dbReference type="Proteomes" id="UP000266633">
    <property type="component" value="Unassembled WGS sequence"/>
</dbReference>
<reference evidence="1 2" key="1">
    <citation type="submission" date="2018-09" db="EMBL/GenBank/DDBJ databases">
        <title>Phylogenetic diversity of Pectobacterium and Dickeya strains causing blackleg disease of potato in Morocco.</title>
        <authorList>
            <person name="Oulghazi S."/>
            <person name="Moumni M."/>
            <person name="Faure D."/>
        </authorList>
    </citation>
    <scope>NUCLEOTIDE SEQUENCE [LARGE SCALE GENOMIC DNA]</scope>
    <source>
        <strain evidence="1 2">S4.16.03.LID</strain>
    </source>
</reference>
<proteinExistence type="predicted"/>
<protein>
    <submittedName>
        <fullName evidence="1">Uncharacterized protein</fullName>
    </submittedName>
</protein>
<evidence type="ECO:0000313" key="2">
    <source>
        <dbReference type="Proteomes" id="UP000266633"/>
    </source>
</evidence>
<dbReference type="EMBL" id="QZDO01000020">
    <property type="protein sequence ID" value="RJL75286.1"/>
    <property type="molecule type" value="Genomic_DNA"/>
</dbReference>